<gene>
    <name evidence="1" type="ORF">LB941_07285</name>
</gene>
<dbReference type="AlphaFoldDB" id="A0A9X2FK32"/>
<dbReference type="Pfam" id="PF10117">
    <property type="entry name" value="McrBC"/>
    <property type="match status" value="1"/>
</dbReference>
<evidence type="ECO:0000313" key="1">
    <source>
        <dbReference type="EMBL" id="MCP0887137.1"/>
    </source>
</evidence>
<organism evidence="1 2">
    <name type="scientific">Ligilactobacillus ubinensis</name>
    <dbReference type="NCBI Taxonomy" id="2876789"/>
    <lineage>
        <taxon>Bacteria</taxon>
        <taxon>Bacillati</taxon>
        <taxon>Bacillota</taxon>
        <taxon>Bacilli</taxon>
        <taxon>Lactobacillales</taxon>
        <taxon>Lactobacillaceae</taxon>
        <taxon>Ligilactobacillus</taxon>
    </lineage>
</organism>
<dbReference type="InterPro" id="IPR019292">
    <property type="entry name" value="McrC"/>
</dbReference>
<reference evidence="1 2" key="1">
    <citation type="journal article" date="2023" name="Int. J. Syst. Evol. Microbiol.">
        <title>Ligilactobacillus ubinensis sp. nov., a novel species isolated from the wild ferment of a durian fruit (Durio zibethinus).</title>
        <authorList>
            <person name="Heng Y.C."/>
            <person name="Menon N."/>
            <person name="Chen B."/>
            <person name="Loo B.Z.L."/>
            <person name="Wong G.W.J."/>
            <person name="Lim A.C.H."/>
            <person name="Silvaraju S."/>
            <person name="Kittelmann S."/>
        </authorList>
    </citation>
    <scope>NUCLEOTIDE SEQUENCE [LARGE SCALE GENOMIC DNA]</scope>
    <source>
        <strain evidence="1 2">WILCCON 0076</strain>
    </source>
</reference>
<name>A0A9X2FK32_9LACO</name>
<dbReference type="PANTHER" id="PTHR38733:SF1">
    <property type="entry name" value="TYPE IV METHYL-DIRECTED RESTRICTION ENZYME ECOKMCRBC"/>
    <property type="match status" value="1"/>
</dbReference>
<dbReference type="PANTHER" id="PTHR38733">
    <property type="entry name" value="PROTEIN MCRC"/>
    <property type="match status" value="1"/>
</dbReference>
<keyword evidence="2" id="KW-1185">Reference proteome</keyword>
<dbReference type="EMBL" id="JAIULA010000012">
    <property type="protein sequence ID" value="MCP0887137.1"/>
    <property type="molecule type" value="Genomic_DNA"/>
</dbReference>
<proteinExistence type="predicted"/>
<dbReference type="Proteomes" id="UP001139006">
    <property type="component" value="Unassembled WGS sequence"/>
</dbReference>
<accession>A0A9X2FK32</accession>
<protein>
    <submittedName>
        <fullName evidence="1">3-isopropylmalate dehydrogenase</fullName>
    </submittedName>
</protein>
<dbReference type="RefSeq" id="WP_253360753.1">
    <property type="nucleotide sequence ID" value="NZ_JAIULA010000012.1"/>
</dbReference>
<evidence type="ECO:0000313" key="2">
    <source>
        <dbReference type="Proteomes" id="UP001139006"/>
    </source>
</evidence>
<comment type="caution">
    <text evidence="1">The sequence shown here is derived from an EMBL/GenBank/DDBJ whole genome shotgun (WGS) entry which is preliminary data.</text>
</comment>
<sequence length="430" mass="50344">MIQLKDNSDVTGYQDNLIIQELLDRNLNDLAKENFIIFPPQIGSSEDLDGENYIFRQHNRRIQTGNIVGVMKKGSDEVRINSRFYDSISDSEDYFLKYLLHRVLSMNIIRTKVSMDSDDSYYNLLAFLFPMYLNQAMEKGVYKEYVKKQYNDANVKGPINVARHIKANTPFVGRIAYDTREFSYDNRLTQLIRHTLEKLNAEYIYDFASDSLTKENMTAIIRETSSYSRSERFEILAENVANPVRHGYFEEYYLLQKLCIQILNEQRVGFGIEDDEVHGIIIDVAWLWEEYLNTLLKEQFIHPENKNSRYGISLFSDMRHTVYPDFYSRDKRIVLDAKYKQLDRSEKGLNREDRYQIISYLHVLKAEKAGIAYPSKETESLVHVGTLHGFGGQLFKLPLKVPQNMSSYDEFSEQIIHSESCFKSKVLTIQ</sequence>